<evidence type="ECO:0000256" key="3">
    <source>
        <dbReference type="ARBA" id="ARBA00022679"/>
    </source>
</evidence>
<sequence length="120" mass="13878">MFPLYRSCTEALQQTVCTHSDDDRALTGTWVSEELKKAKSMGYEIAKIYEVYHFSESSTELFKSYIDLFLRLKQESSGWPTECVTEETKKEYIESYAQREGIDLNTESIQVNPGRRSVAK</sequence>
<dbReference type="OrthoDB" id="5985876at2759"/>
<keyword evidence="3" id="KW-0808">Transferase</keyword>
<organism evidence="10 11">
    <name type="scientific">Araneus ventricosus</name>
    <name type="common">Orbweaver spider</name>
    <name type="synonym">Epeira ventricosa</name>
    <dbReference type="NCBI Taxonomy" id="182803"/>
    <lineage>
        <taxon>Eukaryota</taxon>
        <taxon>Metazoa</taxon>
        <taxon>Ecdysozoa</taxon>
        <taxon>Arthropoda</taxon>
        <taxon>Chelicerata</taxon>
        <taxon>Arachnida</taxon>
        <taxon>Araneae</taxon>
        <taxon>Araneomorphae</taxon>
        <taxon>Entelegynae</taxon>
        <taxon>Araneoidea</taxon>
        <taxon>Araneidae</taxon>
        <taxon>Araneus</taxon>
    </lineage>
</organism>
<dbReference type="SUPFAM" id="SSF56672">
    <property type="entry name" value="DNA/RNA polymerases"/>
    <property type="match status" value="1"/>
</dbReference>
<evidence type="ECO:0000256" key="1">
    <source>
        <dbReference type="ARBA" id="ARBA00005755"/>
    </source>
</evidence>
<evidence type="ECO:0000256" key="2">
    <source>
        <dbReference type="ARBA" id="ARBA00012417"/>
    </source>
</evidence>
<dbReference type="PANTHER" id="PTHR33568:SF3">
    <property type="entry name" value="DNA-DIRECTED DNA POLYMERASE"/>
    <property type="match status" value="1"/>
</dbReference>
<comment type="catalytic activity">
    <reaction evidence="8">
        <text>DNA(n) + a 2'-deoxyribonucleoside 5'-triphosphate = DNA(n+1) + diphosphate</text>
        <dbReference type="Rhea" id="RHEA:22508"/>
        <dbReference type="Rhea" id="RHEA-COMP:17339"/>
        <dbReference type="Rhea" id="RHEA-COMP:17340"/>
        <dbReference type="ChEBI" id="CHEBI:33019"/>
        <dbReference type="ChEBI" id="CHEBI:61560"/>
        <dbReference type="ChEBI" id="CHEBI:173112"/>
        <dbReference type="EC" id="2.7.7.7"/>
    </reaction>
</comment>
<evidence type="ECO:0000313" key="11">
    <source>
        <dbReference type="Proteomes" id="UP000499080"/>
    </source>
</evidence>
<keyword evidence="4" id="KW-0548">Nucleotidyltransferase</keyword>
<dbReference type="Proteomes" id="UP000499080">
    <property type="component" value="Unassembled WGS sequence"/>
</dbReference>
<dbReference type="GO" id="GO:0003677">
    <property type="term" value="F:DNA binding"/>
    <property type="evidence" value="ECO:0007669"/>
    <property type="project" value="UniProtKB-KW"/>
</dbReference>
<dbReference type="EC" id="2.7.7.7" evidence="2"/>
<gene>
    <name evidence="10" type="ORF">AVEN_106894_1</name>
</gene>
<reference evidence="10 11" key="1">
    <citation type="journal article" date="2019" name="Sci. Rep.">
        <title>Orb-weaving spider Araneus ventricosus genome elucidates the spidroin gene catalogue.</title>
        <authorList>
            <person name="Kono N."/>
            <person name="Nakamura H."/>
            <person name="Ohtoshi R."/>
            <person name="Moran D.A.P."/>
            <person name="Shinohara A."/>
            <person name="Yoshida Y."/>
            <person name="Fujiwara M."/>
            <person name="Mori M."/>
            <person name="Tomita M."/>
            <person name="Arakawa K."/>
        </authorList>
    </citation>
    <scope>NUCLEOTIDE SEQUENCE [LARGE SCALE GENOMIC DNA]</scope>
</reference>
<evidence type="ECO:0000256" key="6">
    <source>
        <dbReference type="ARBA" id="ARBA00022932"/>
    </source>
</evidence>
<accession>A0A4Y2D1S9</accession>
<keyword evidence="7" id="KW-0238">DNA-binding</keyword>
<dbReference type="PANTHER" id="PTHR33568">
    <property type="entry name" value="DNA POLYMERASE"/>
    <property type="match status" value="1"/>
</dbReference>
<dbReference type="AlphaFoldDB" id="A0A4Y2D1S9"/>
<dbReference type="Pfam" id="PF03175">
    <property type="entry name" value="DNA_pol_B_2"/>
    <property type="match status" value="1"/>
</dbReference>
<dbReference type="InterPro" id="IPR043502">
    <property type="entry name" value="DNA/RNA_pol_sf"/>
</dbReference>
<evidence type="ECO:0000259" key="9">
    <source>
        <dbReference type="Pfam" id="PF03175"/>
    </source>
</evidence>
<dbReference type="EMBL" id="BGPR01088137">
    <property type="protein sequence ID" value="GBM10057.1"/>
    <property type="molecule type" value="Genomic_DNA"/>
</dbReference>
<proteinExistence type="inferred from homology"/>
<evidence type="ECO:0000256" key="5">
    <source>
        <dbReference type="ARBA" id="ARBA00022705"/>
    </source>
</evidence>
<keyword evidence="11" id="KW-1185">Reference proteome</keyword>
<evidence type="ECO:0000256" key="7">
    <source>
        <dbReference type="ARBA" id="ARBA00023125"/>
    </source>
</evidence>
<feature type="domain" description="DNA-directed DNA polymerase family B mitochondria/virus" evidence="9">
    <location>
        <begin position="25"/>
        <end position="77"/>
    </location>
</feature>
<evidence type="ECO:0000256" key="4">
    <source>
        <dbReference type="ARBA" id="ARBA00022695"/>
    </source>
</evidence>
<evidence type="ECO:0000313" key="10">
    <source>
        <dbReference type="EMBL" id="GBM10057.1"/>
    </source>
</evidence>
<keyword evidence="6" id="KW-0239">DNA-directed DNA polymerase</keyword>
<keyword evidence="5" id="KW-0235">DNA replication</keyword>
<dbReference type="InterPro" id="IPR004868">
    <property type="entry name" value="DNA-dir_DNA_pol_B_mt/vir"/>
</dbReference>
<comment type="similarity">
    <text evidence="1">Belongs to the DNA polymerase type-B family.</text>
</comment>
<name>A0A4Y2D1S9_ARAVE</name>
<dbReference type="GO" id="GO:0006260">
    <property type="term" value="P:DNA replication"/>
    <property type="evidence" value="ECO:0007669"/>
    <property type="project" value="UniProtKB-KW"/>
</dbReference>
<dbReference type="GO" id="GO:0003887">
    <property type="term" value="F:DNA-directed DNA polymerase activity"/>
    <property type="evidence" value="ECO:0007669"/>
    <property type="project" value="UniProtKB-KW"/>
</dbReference>
<protein>
    <recommendedName>
        <fullName evidence="2">DNA-directed DNA polymerase</fullName>
        <ecNumber evidence="2">2.7.7.7</ecNumber>
    </recommendedName>
</protein>
<dbReference type="GO" id="GO:0000166">
    <property type="term" value="F:nucleotide binding"/>
    <property type="evidence" value="ECO:0007669"/>
    <property type="project" value="InterPro"/>
</dbReference>
<comment type="caution">
    <text evidence="10">The sequence shown here is derived from an EMBL/GenBank/DDBJ whole genome shotgun (WGS) entry which is preliminary data.</text>
</comment>
<evidence type="ECO:0000256" key="8">
    <source>
        <dbReference type="ARBA" id="ARBA00049244"/>
    </source>
</evidence>